<dbReference type="Pfam" id="PF01872">
    <property type="entry name" value="RibD_C"/>
    <property type="match status" value="1"/>
</dbReference>
<dbReference type="Gene3D" id="3.40.140.10">
    <property type="entry name" value="Cytidine Deaminase, domain 2"/>
    <property type="match status" value="1"/>
</dbReference>
<keyword evidence="10 12" id="KW-0560">Oxidoreductase</keyword>
<keyword evidence="11" id="KW-0511">Multifunctional enzyme</keyword>
<protein>
    <recommendedName>
        <fullName evidence="12">Riboflavin biosynthesis protein RibD</fullName>
    </recommendedName>
    <domain>
        <recommendedName>
            <fullName evidence="12">Diaminohydroxyphosphoribosylaminopyrimidine deaminase</fullName>
            <shortName evidence="12">DRAP deaminase</shortName>
            <ecNumber evidence="12">3.5.4.26</ecNumber>
        </recommendedName>
        <alternativeName>
            <fullName evidence="12">Riboflavin-specific deaminase</fullName>
        </alternativeName>
    </domain>
    <domain>
        <recommendedName>
            <fullName evidence="12">5-amino-6-(5-phosphoribosylamino)uracil reductase</fullName>
            <ecNumber evidence="12">1.1.1.193</ecNumber>
        </recommendedName>
        <alternativeName>
            <fullName evidence="12">HTP reductase</fullName>
        </alternativeName>
    </domain>
</protein>
<comment type="caution">
    <text evidence="17">The sequence shown here is derived from an EMBL/GenBank/DDBJ whole genome shotgun (WGS) entry which is preliminary data.</text>
</comment>
<feature type="binding site" evidence="14">
    <location>
        <position position="209"/>
    </location>
    <ligand>
        <name>substrate</name>
    </ligand>
</feature>
<evidence type="ECO:0000256" key="11">
    <source>
        <dbReference type="ARBA" id="ARBA00023268"/>
    </source>
</evidence>
<evidence type="ECO:0000256" key="10">
    <source>
        <dbReference type="ARBA" id="ARBA00023002"/>
    </source>
</evidence>
<dbReference type="NCBIfam" id="TIGR00326">
    <property type="entry name" value="eubact_ribD"/>
    <property type="match status" value="1"/>
</dbReference>
<feature type="binding site" evidence="14">
    <location>
        <position position="286"/>
    </location>
    <ligand>
        <name>substrate</name>
    </ligand>
</feature>
<accession>A0A6L9EFU2</accession>
<dbReference type="SUPFAM" id="SSF53597">
    <property type="entry name" value="Dihydrofolate reductase-like"/>
    <property type="match status" value="1"/>
</dbReference>
<dbReference type="InterPro" id="IPR016193">
    <property type="entry name" value="Cytidine_deaminase-like"/>
</dbReference>
<evidence type="ECO:0000256" key="1">
    <source>
        <dbReference type="ARBA" id="ARBA00002151"/>
    </source>
</evidence>
<evidence type="ECO:0000256" key="6">
    <source>
        <dbReference type="ARBA" id="ARBA00022619"/>
    </source>
</evidence>
<feature type="binding site" evidence="15">
    <location>
        <position position="80"/>
    </location>
    <ligand>
        <name>Zn(2+)</name>
        <dbReference type="ChEBI" id="CHEBI:29105"/>
        <note>catalytic</note>
    </ligand>
</feature>
<dbReference type="SUPFAM" id="SSF53927">
    <property type="entry name" value="Cytidine deaminase-like"/>
    <property type="match status" value="1"/>
</dbReference>
<evidence type="ECO:0000256" key="5">
    <source>
        <dbReference type="ARBA" id="ARBA00007417"/>
    </source>
</evidence>
<evidence type="ECO:0000256" key="14">
    <source>
        <dbReference type="PIRSR" id="PIRSR006769-2"/>
    </source>
</evidence>
<evidence type="ECO:0000256" key="8">
    <source>
        <dbReference type="ARBA" id="ARBA00022833"/>
    </source>
</evidence>
<evidence type="ECO:0000256" key="3">
    <source>
        <dbReference type="ARBA" id="ARBA00004910"/>
    </source>
</evidence>
<keyword evidence="7 12" id="KW-0479">Metal-binding</keyword>
<keyword evidence="12 17" id="KW-0378">Hydrolase</keyword>
<comment type="catalytic activity">
    <reaction evidence="12">
        <text>5-amino-6-(5-phospho-D-ribitylamino)uracil + NADP(+) = 5-amino-6-(5-phospho-D-ribosylamino)uracil + NADPH + H(+)</text>
        <dbReference type="Rhea" id="RHEA:17845"/>
        <dbReference type="ChEBI" id="CHEBI:15378"/>
        <dbReference type="ChEBI" id="CHEBI:57783"/>
        <dbReference type="ChEBI" id="CHEBI:58349"/>
        <dbReference type="ChEBI" id="CHEBI:58421"/>
        <dbReference type="ChEBI" id="CHEBI:58453"/>
        <dbReference type="EC" id="1.1.1.193"/>
    </reaction>
</comment>
<name>A0A6L9EFU2_9FLAO</name>
<keyword evidence="18" id="KW-1185">Reference proteome</keyword>
<comment type="pathway">
    <text evidence="2 12">Cofactor biosynthesis; riboflavin biosynthesis; 5-amino-6-(D-ribitylamino)uracil from GTP: step 2/4.</text>
</comment>
<dbReference type="InterPro" id="IPR016192">
    <property type="entry name" value="APOBEC/CMP_deaminase_Zn-bd"/>
</dbReference>
<dbReference type="GO" id="GO:0008703">
    <property type="term" value="F:5-amino-6-(5-phosphoribosylamino)uracil reductase activity"/>
    <property type="evidence" value="ECO:0007669"/>
    <property type="project" value="UniProtKB-EC"/>
</dbReference>
<comment type="similarity">
    <text evidence="5 12">In the C-terminal section; belongs to the HTP reductase family.</text>
</comment>
<evidence type="ECO:0000256" key="13">
    <source>
        <dbReference type="PIRSR" id="PIRSR006769-1"/>
    </source>
</evidence>
<dbReference type="CDD" id="cd01284">
    <property type="entry name" value="Riboflavin_deaminase-reductase"/>
    <property type="match status" value="1"/>
</dbReference>
<keyword evidence="9 12" id="KW-0521">NADP</keyword>
<dbReference type="PIRSF" id="PIRSF006769">
    <property type="entry name" value="RibD"/>
    <property type="match status" value="1"/>
</dbReference>
<evidence type="ECO:0000259" key="16">
    <source>
        <dbReference type="PROSITE" id="PS51747"/>
    </source>
</evidence>
<dbReference type="Pfam" id="PF00383">
    <property type="entry name" value="dCMP_cyt_deam_1"/>
    <property type="match status" value="1"/>
</dbReference>
<feature type="binding site" evidence="14">
    <location>
        <position position="206"/>
    </location>
    <ligand>
        <name>substrate</name>
    </ligand>
</feature>
<evidence type="ECO:0000313" key="17">
    <source>
        <dbReference type="EMBL" id="NAS13368.1"/>
    </source>
</evidence>
<feature type="binding site" evidence="14">
    <location>
        <position position="186"/>
    </location>
    <ligand>
        <name>substrate</name>
    </ligand>
</feature>
<feature type="binding site" evidence="14">
    <location>
        <position position="202"/>
    </location>
    <ligand>
        <name>NADP(+)</name>
        <dbReference type="ChEBI" id="CHEBI:58349"/>
    </ligand>
</feature>
<organism evidence="17 18">
    <name type="scientific">Poritiphilus flavus</name>
    <dbReference type="NCBI Taxonomy" id="2697053"/>
    <lineage>
        <taxon>Bacteria</taxon>
        <taxon>Pseudomonadati</taxon>
        <taxon>Bacteroidota</taxon>
        <taxon>Flavobacteriia</taxon>
        <taxon>Flavobacteriales</taxon>
        <taxon>Flavobacteriaceae</taxon>
        <taxon>Poritiphilus</taxon>
    </lineage>
</organism>
<keyword evidence="8 12" id="KW-0862">Zinc</keyword>
<comment type="similarity">
    <text evidence="4 12">In the N-terminal section; belongs to the cytidine and deoxycytidylate deaminase family.</text>
</comment>
<feature type="binding site" evidence="14">
    <location>
        <position position="198"/>
    </location>
    <ligand>
        <name>NADP(+)</name>
        <dbReference type="ChEBI" id="CHEBI:58349"/>
    </ligand>
</feature>
<feature type="active site" description="Proton donor" evidence="13">
    <location>
        <position position="46"/>
    </location>
</feature>
<dbReference type="GO" id="GO:0008835">
    <property type="term" value="F:diaminohydroxyphosphoribosylaminopyrimidine deaminase activity"/>
    <property type="evidence" value="ECO:0007669"/>
    <property type="project" value="UniProtKB-EC"/>
</dbReference>
<evidence type="ECO:0000313" key="18">
    <source>
        <dbReference type="Proteomes" id="UP000475249"/>
    </source>
</evidence>
<evidence type="ECO:0000256" key="7">
    <source>
        <dbReference type="ARBA" id="ARBA00022723"/>
    </source>
</evidence>
<dbReference type="GO" id="GO:0009231">
    <property type="term" value="P:riboflavin biosynthetic process"/>
    <property type="evidence" value="ECO:0007669"/>
    <property type="project" value="UniProtKB-UniPathway"/>
</dbReference>
<sequence length="342" mass="38127">MLRCLQLGKKGLGSTAPNPIVGCVIVHQGKIIGEGFTSPYGGPHAEVNAIASVNNKDLLSSSTLYVSLEPCSHYGKTPPCADLILKHKIPEIIIGIPDPHSKVAGKGIQKLRDAGCEVAVGLEQAACREHHRRFLTFHEKQRPYIILKWAETADGFIAPESAVRTENPAPYWITGRASRQLVHQWRSEEQGILVGTNTVLLDNPKLNTRDWEGRSPMRIILDKDLKVPHHYAVLDRTVETLVLTQSEDEEKRRDGIVYEALDFSGELASRICRILYQHQVQSVLIEGGARTLQSFIDEGLWDEARIFRGSVNFEKGLKAPVISGHEVQTRMLDRDQLTIVKP</sequence>
<keyword evidence="6 12" id="KW-0686">Riboflavin biosynthesis</keyword>
<evidence type="ECO:0000256" key="2">
    <source>
        <dbReference type="ARBA" id="ARBA00004882"/>
    </source>
</evidence>
<feature type="binding site" evidence="15">
    <location>
        <position position="44"/>
    </location>
    <ligand>
        <name>Zn(2+)</name>
        <dbReference type="ChEBI" id="CHEBI:29105"/>
        <note>catalytic</note>
    </ligand>
</feature>
<dbReference type="EMBL" id="WXYO01000007">
    <property type="protein sequence ID" value="NAS13368.1"/>
    <property type="molecule type" value="Genomic_DNA"/>
</dbReference>
<feature type="binding site" evidence="14">
    <location>
        <position position="172"/>
    </location>
    <ligand>
        <name>NADP(+)</name>
        <dbReference type="ChEBI" id="CHEBI:58349"/>
    </ligand>
</feature>
<dbReference type="InterPro" id="IPR002734">
    <property type="entry name" value="RibDG_C"/>
</dbReference>
<reference evidence="17 18" key="1">
    <citation type="submission" date="2020-01" db="EMBL/GenBank/DDBJ databases">
        <title>Bacteria diversity of Porities sp.</title>
        <authorList>
            <person name="Wang G."/>
        </authorList>
    </citation>
    <scope>NUCLEOTIDE SEQUENCE [LARGE SCALE GENOMIC DNA]</scope>
    <source>
        <strain evidence="17 18">R33</strain>
    </source>
</reference>
<dbReference type="GO" id="GO:0008270">
    <property type="term" value="F:zinc ion binding"/>
    <property type="evidence" value="ECO:0007669"/>
    <property type="project" value="InterPro"/>
</dbReference>
<comment type="cofactor">
    <cofactor evidence="12 15">
        <name>Zn(2+)</name>
        <dbReference type="ChEBI" id="CHEBI:29105"/>
    </cofactor>
    <text evidence="12 15">Binds 1 zinc ion.</text>
</comment>
<dbReference type="PROSITE" id="PS51747">
    <property type="entry name" value="CYT_DCMP_DEAMINASES_2"/>
    <property type="match status" value="1"/>
</dbReference>
<dbReference type="Proteomes" id="UP000475249">
    <property type="component" value="Unassembled WGS sequence"/>
</dbReference>
<evidence type="ECO:0000256" key="12">
    <source>
        <dbReference type="PIRNR" id="PIRNR006769"/>
    </source>
</evidence>
<feature type="binding site" evidence="14">
    <location>
        <position position="150"/>
    </location>
    <ligand>
        <name>NADP(+)</name>
        <dbReference type="ChEBI" id="CHEBI:58349"/>
    </ligand>
</feature>
<proteinExistence type="inferred from homology"/>
<dbReference type="EC" id="3.5.4.26" evidence="12"/>
<dbReference type="EC" id="1.1.1.193" evidence="12"/>
<gene>
    <name evidence="17" type="primary">ribD</name>
    <name evidence="17" type="ORF">GTQ38_15250</name>
</gene>
<comment type="catalytic activity">
    <reaction evidence="12">
        <text>2,5-diamino-6-hydroxy-4-(5-phosphoribosylamino)-pyrimidine + H2O + H(+) = 5-amino-6-(5-phospho-D-ribosylamino)uracil + NH4(+)</text>
        <dbReference type="Rhea" id="RHEA:21868"/>
        <dbReference type="ChEBI" id="CHEBI:15377"/>
        <dbReference type="ChEBI" id="CHEBI:15378"/>
        <dbReference type="ChEBI" id="CHEBI:28938"/>
        <dbReference type="ChEBI" id="CHEBI:58453"/>
        <dbReference type="ChEBI" id="CHEBI:58614"/>
        <dbReference type="EC" id="3.5.4.26"/>
    </reaction>
</comment>
<dbReference type="PANTHER" id="PTHR38011:SF7">
    <property type="entry name" value="2,5-DIAMINO-6-RIBOSYLAMINO-4(3H)-PYRIMIDINONE 5'-PHOSPHATE REDUCTASE"/>
    <property type="match status" value="1"/>
</dbReference>
<evidence type="ECO:0000256" key="9">
    <source>
        <dbReference type="ARBA" id="ARBA00022857"/>
    </source>
</evidence>
<dbReference type="InterPro" id="IPR004794">
    <property type="entry name" value="Eubact_RibD"/>
</dbReference>
<evidence type="ECO:0000256" key="4">
    <source>
        <dbReference type="ARBA" id="ARBA00005259"/>
    </source>
</evidence>
<dbReference type="Gene3D" id="3.40.430.10">
    <property type="entry name" value="Dihydrofolate Reductase, subunit A"/>
    <property type="match status" value="1"/>
</dbReference>
<evidence type="ECO:0000256" key="15">
    <source>
        <dbReference type="PIRSR" id="PIRSR006769-3"/>
    </source>
</evidence>
<dbReference type="InterPro" id="IPR050765">
    <property type="entry name" value="Riboflavin_Biosynth_HTPR"/>
</dbReference>
<feature type="domain" description="CMP/dCMP-type deaminase" evidence="16">
    <location>
        <begin position="1"/>
        <end position="119"/>
    </location>
</feature>
<feature type="binding site" evidence="14">
    <location>
        <begin position="288"/>
        <end position="294"/>
    </location>
    <ligand>
        <name>NADP(+)</name>
        <dbReference type="ChEBI" id="CHEBI:58349"/>
    </ligand>
</feature>
<comment type="function">
    <text evidence="1 12">Converts 2,5-diamino-6-(ribosylamino)-4(3h)-pyrimidinone 5'-phosphate into 5-amino-6-(ribosylamino)-2,4(1h,3h)-pyrimidinedione 5'-phosphate.</text>
</comment>
<dbReference type="PROSITE" id="PS00903">
    <property type="entry name" value="CYT_DCMP_DEAMINASES_1"/>
    <property type="match status" value="1"/>
</dbReference>
<dbReference type="PANTHER" id="PTHR38011">
    <property type="entry name" value="DIHYDROFOLATE REDUCTASE FAMILY PROTEIN (AFU_ORTHOLOGUE AFUA_8G06820)"/>
    <property type="match status" value="1"/>
</dbReference>
<dbReference type="UniPathway" id="UPA00275">
    <property type="reaction ID" value="UER00401"/>
</dbReference>
<dbReference type="InterPro" id="IPR002125">
    <property type="entry name" value="CMP_dCMP_dom"/>
</dbReference>
<dbReference type="AlphaFoldDB" id="A0A6L9EFU2"/>
<feature type="binding site" evidence="15">
    <location>
        <position position="71"/>
    </location>
    <ligand>
        <name>Zn(2+)</name>
        <dbReference type="ChEBI" id="CHEBI:29105"/>
        <note>catalytic</note>
    </ligand>
</feature>
<comment type="pathway">
    <text evidence="3 12">Cofactor biosynthesis; riboflavin biosynthesis; 5-amino-6-(D-ribitylamino)uracil from GTP: step 3/4.</text>
</comment>
<dbReference type="InterPro" id="IPR024072">
    <property type="entry name" value="DHFR-like_dom_sf"/>
</dbReference>